<protein>
    <recommendedName>
        <fullName evidence="11">Acyltransferase</fullName>
        <ecNumber evidence="11">2.3.1.-</ecNumber>
    </recommendedName>
</protein>
<sequence>MSIDVMNEDDGKVAGKPAVFKRTDYSLLRTIVALVLLLGAIHFNVALVLAALLLFPAHIAIAVFAILIIFMVIPLDDGNYLGRKLSRYICKYACGYFPITLHLEDITAFDPDQAYVFGYEPHSVLPIALCALGEDAKFMPLRKMKVLASSAVFYTPFLRQIWTWLGLIPASRKNFYSYLAAGYSCIIVPGGVQETLHLSHDTEVNNNVSSMYCFSLFIVAFLKTRKGFVRIAIETGCPLVPVFCFGQSYVYRWWKPTGKMFFQIARSLKFTPLVFWGRFGTPIPFRHPLHVVVGRPIELLKNPKPTAEEINEAHARFVHALQVLFDKYKGRTDYPNLQLRIL</sequence>
<keyword evidence="6 11" id="KW-0256">Endoplasmic reticulum</keyword>
<evidence type="ECO:0000256" key="11">
    <source>
        <dbReference type="RuleBase" id="RU367023"/>
    </source>
</evidence>
<comment type="caution">
    <text evidence="11">Lacks conserved residue(s) required for the propagation of feature annotation.</text>
</comment>
<feature type="transmembrane region" description="Helical" evidence="11">
    <location>
        <begin position="31"/>
        <end position="51"/>
    </location>
</feature>
<evidence type="ECO:0000256" key="6">
    <source>
        <dbReference type="ARBA" id="ARBA00022824"/>
    </source>
</evidence>
<evidence type="ECO:0000256" key="10">
    <source>
        <dbReference type="ARBA" id="ARBA00023315"/>
    </source>
</evidence>
<keyword evidence="8" id="KW-0443">Lipid metabolism</keyword>
<evidence type="ECO:0000256" key="9">
    <source>
        <dbReference type="ARBA" id="ARBA00023136"/>
    </source>
</evidence>
<dbReference type="PANTHER" id="PTHR12317:SF63">
    <property type="entry name" value="DIACYLGLYCEROL O-ACYLTRANSFERASE 2"/>
    <property type="match status" value="1"/>
</dbReference>
<evidence type="ECO:0000256" key="7">
    <source>
        <dbReference type="ARBA" id="ARBA00022989"/>
    </source>
</evidence>
<keyword evidence="10" id="KW-0012">Acyltransferase</keyword>
<evidence type="ECO:0000256" key="3">
    <source>
        <dbReference type="ARBA" id="ARBA00022516"/>
    </source>
</evidence>
<feature type="transmembrane region" description="Helical" evidence="11">
    <location>
        <begin position="204"/>
        <end position="222"/>
    </location>
</feature>
<evidence type="ECO:0000313" key="13">
    <source>
        <dbReference type="Proteomes" id="UP000734854"/>
    </source>
</evidence>
<reference evidence="12 13" key="1">
    <citation type="submission" date="2020-08" db="EMBL/GenBank/DDBJ databases">
        <title>Plant Genome Project.</title>
        <authorList>
            <person name="Zhang R.-G."/>
        </authorList>
    </citation>
    <scope>NUCLEOTIDE SEQUENCE [LARGE SCALE GENOMIC DNA]</scope>
    <source>
        <tissue evidence="12">Rhizome</tissue>
    </source>
</reference>
<dbReference type="SUPFAM" id="SSF69593">
    <property type="entry name" value="Glycerol-3-phosphate (1)-acyltransferase"/>
    <property type="match status" value="1"/>
</dbReference>
<evidence type="ECO:0000256" key="5">
    <source>
        <dbReference type="ARBA" id="ARBA00022692"/>
    </source>
</evidence>
<dbReference type="InterPro" id="IPR007130">
    <property type="entry name" value="DAGAT"/>
</dbReference>
<gene>
    <name evidence="12" type="ORF">ZIOFF_068545</name>
</gene>
<dbReference type="GO" id="GO:0019432">
    <property type="term" value="P:triglyceride biosynthetic process"/>
    <property type="evidence" value="ECO:0007669"/>
    <property type="project" value="TreeGrafter"/>
</dbReference>
<evidence type="ECO:0000256" key="4">
    <source>
        <dbReference type="ARBA" id="ARBA00022679"/>
    </source>
</evidence>
<evidence type="ECO:0000256" key="8">
    <source>
        <dbReference type="ARBA" id="ARBA00023098"/>
    </source>
</evidence>
<comment type="subcellular location">
    <subcellularLocation>
        <location evidence="1 11">Endoplasmic reticulum membrane</location>
        <topology evidence="1 11">Multi-pass membrane protein</topology>
    </subcellularLocation>
</comment>
<proteinExistence type="inferred from homology"/>
<evidence type="ECO:0000256" key="1">
    <source>
        <dbReference type="ARBA" id="ARBA00004477"/>
    </source>
</evidence>
<keyword evidence="13" id="KW-1185">Reference proteome</keyword>
<comment type="similarity">
    <text evidence="2 11">Belongs to the diacylglycerol acyltransferase family.</text>
</comment>
<dbReference type="CDD" id="cd07987">
    <property type="entry name" value="LPLAT_MGAT-like"/>
    <property type="match status" value="1"/>
</dbReference>
<keyword evidence="5 11" id="KW-0812">Transmembrane</keyword>
<organism evidence="12 13">
    <name type="scientific">Zingiber officinale</name>
    <name type="common">Ginger</name>
    <name type="synonym">Amomum zingiber</name>
    <dbReference type="NCBI Taxonomy" id="94328"/>
    <lineage>
        <taxon>Eukaryota</taxon>
        <taxon>Viridiplantae</taxon>
        <taxon>Streptophyta</taxon>
        <taxon>Embryophyta</taxon>
        <taxon>Tracheophyta</taxon>
        <taxon>Spermatophyta</taxon>
        <taxon>Magnoliopsida</taxon>
        <taxon>Liliopsida</taxon>
        <taxon>Zingiberales</taxon>
        <taxon>Zingiberaceae</taxon>
        <taxon>Zingiber</taxon>
    </lineage>
</organism>
<comment type="caution">
    <text evidence="12">The sequence shown here is derived from an EMBL/GenBank/DDBJ whole genome shotgun (WGS) entry which is preliminary data.</text>
</comment>
<keyword evidence="3" id="KW-0444">Lipid biosynthesis</keyword>
<keyword evidence="9 11" id="KW-0472">Membrane</keyword>
<feature type="transmembrane region" description="Helical" evidence="11">
    <location>
        <begin position="175"/>
        <end position="192"/>
    </location>
</feature>
<feature type="transmembrane region" description="Helical" evidence="11">
    <location>
        <begin position="57"/>
        <end position="75"/>
    </location>
</feature>
<dbReference type="GO" id="GO:0004144">
    <property type="term" value="F:diacylglycerol O-acyltransferase activity"/>
    <property type="evidence" value="ECO:0007669"/>
    <property type="project" value="UniProtKB-ARBA"/>
</dbReference>
<evidence type="ECO:0000256" key="2">
    <source>
        <dbReference type="ARBA" id="ARBA00005420"/>
    </source>
</evidence>
<dbReference type="EC" id="2.3.1.-" evidence="11"/>
<dbReference type="Pfam" id="PF03982">
    <property type="entry name" value="DAGAT"/>
    <property type="match status" value="1"/>
</dbReference>
<dbReference type="Proteomes" id="UP000734854">
    <property type="component" value="Unassembled WGS sequence"/>
</dbReference>
<accession>A0A8J5C8D4</accession>
<name>A0A8J5C8D4_ZINOF</name>
<evidence type="ECO:0000313" key="12">
    <source>
        <dbReference type="EMBL" id="KAG6474607.1"/>
    </source>
</evidence>
<keyword evidence="4 11" id="KW-0808">Transferase</keyword>
<keyword evidence="7 11" id="KW-1133">Transmembrane helix</keyword>
<dbReference type="AlphaFoldDB" id="A0A8J5C8D4"/>
<feature type="transmembrane region" description="Helical" evidence="11">
    <location>
        <begin position="146"/>
        <end position="169"/>
    </location>
</feature>
<dbReference type="EMBL" id="JACMSC010000019">
    <property type="protein sequence ID" value="KAG6474607.1"/>
    <property type="molecule type" value="Genomic_DNA"/>
</dbReference>
<dbReference type="PANTHER" id="PTHR12317">
    <property type="entry name" value="DIACYLGLYCEROL O-ACYLTRANSFERASE"/>
    <property type="match status" value="1"/>
</dbReference>
<dbReference type="GO" id="GO:0005789">
    <property type="term" value="C:endoplasmic reticulum membrane"/>
    <property type="evidence" value="ECO:0007669"/>
    <property type="project" value="UniProtKB-SubCell"/>
</dbReference>